<reference evidence="10" key="1">
    <citation type="submission" date="2014-11" db="EMBL/GenBank/DDBJ databases">
        <title>Genome sequencing of Roseivirga sp. D-25.</title>
        <authorList>
            <person name="Selvaratnam C."/>
            <person name="Thevarajoo S."/>
            <person name="Goh K.M."/>
            <person name="Eee R."/>
            <person name="Chan K.-G."/>
            <person name="Chong C.S."/>
        </authorList>
    </citation>
    <scope>NUCLEOTIDE SEQUENCE [LARGE SCALE GENOMIC DNA]</scope>
    <source>
        <strain evidence="10">D-25</strain>
    </source>
</reference>
<keyword evidence="5" id="KW-0547">Nucleotide-binding</keyword>
<accession>A0A0L8AK28</accession>
<evidence type="ECO:0000256" key="1">
    <source>
        <dbReference type="ARBA" id="ARBA00006115"/>
    </source>
</evidence>
<dbReference type="Proteomes" id="UP000036908">
    <property type="component" value="Unassembled WGS sequence"/>
</dbReference>
<dbReference type="GO" id="GO:0004475">
    <property type="term" value="F:mannose-1-phosphate guanylyltransferase (GTP) activity"/>
    <property type="evidence" value="ECO:0007669"/>
    <property type="project" value="UniProtKB-EC"/>
</dbReference>
<comment type="caution">
    <text evidence="9">The sequence shown here is derived from an EMBL/GenBank/DDBJ whole genome shotgun (WGS) entry which is preliminary data.</text>
</comment>
<gene>
    <name evidence="9" type="ORF">OB69_11430</name>
</gene>
<dbReference type="InterPro" id="IPR051161">
    <property type="entry name" value="Mannose-6P_isomerase_type2"/>
</dbReference>
<evidence type="ECO:0000256" key="7">
    <source>
        <dbReference type="ARBA" id="ARBA00047343"/>
    </source>
</evidence>
<dbReference type="Pfam" id="PF00483">
    <property type="entry name" value="NTP_transferase"/>
    <property type="match status" value="1"/>
</dbReference>
<dbReference type="EMBL" id="JSVA01000011">
    <property type="protein sequence ID" value="KOF02535.1"/>
    <property type="molecule type" value="Genomic_DNA"/>
</dbReference>
<keyword evidence="10" id="KW-1185">Reference proteome</keyword>
<evidence type="ECO:0000256" key="2">
    <source>
        <dbReference type="ARBA" id="ARBA00012387"/>
    </source>
</evidence>
<name>A0A0L8AK28_9BACT</name>
<dbReference type="Gene3D" id="3.90.550.10">
    <property type="entry name" value="Spore Coat Polysaccharide Biosynthesis Protein SpsA, Chain A"/>
    <property type="match status" value="1"/>
</dbReference>
<comment type="catalytic activity">
    <reaction evidence="7">
        <text>alpha-D-mannose 1-phosphate + GTP + H(+) = GDP-alpha-D-mannose + diphosphate</text>
        <dbReference type="Rhea" id="RHEA:15229"/>
        <dbReference type="ChEBI" id="CHEBI:15378"/>
        <dbReference type="ChEBI" id="CHEBI:33019"/>
        <dbReference type="ChEBI" id="CHEBI:37565"/>
        <dbReference type="ChEBI" id="CHEBI:57527"/>
        <dbReference type="ChEBI" id="CHEBI:58409"/>
        <dbReference type="EC" id="2.7.7.13"/>
    </reaction>
</comment>
<dbReference type="GO" id="GO:0005525">
    <property type="term" value="F:GTP binding"/>
    <property type="evidence" value="ECO:0007669"/>
    <property type="project" value="UniProtKB-KW"/>
</dbReference>
<dbReference type="OrthoDB" id="9806359at2"/>
<dbReference type="FunFam" id="3.90.550.10:FF:000046">
    <property type="entry name" value="Mannose-1-phosphate guanylyltransferase (GDP)"/>
    <property type="match status" value="1"/>
</dbReference>
<dbReference type="CDD" id="cd02509">
    <property type="entry name" value="GDP-M1P_Guanylyltransferase"/>
    <property type="match status" value="1"/>
</dbReference>
<dbReference type="AlphaFoldDB" id="A0A0L8AK28"/>
<feature type="domain" description="Nucleotidyl transferase" evidence="8">
    <location>
        <begin position="6"/>
        <end position="285"/>
    </location>
</feature>
<organism evidence="9 10">
    <name type="scientific">Roseivirga seohaensis subsp. aquiponti</name>
    <dbReference type="NCBI Taxonomy" id="1566026"/>
    <lineage>
        <taxon>Bacteria</taxon>
        <taxon>Pseudomonadati</taxon>
        <taxon>Bacteroidota</taxon>
        <taxon>Cytophagia</taxon>
        <taxon>Cytophagales</taxon>
        <taxon>Roseivirgaceae</taxon>
        <taxon>Roseivirga</taxon>
    </lineage>
</organism>
<keyword evidence="3 9" id="KW-0808">Transferase</keyword>
<dbReference type="SUPFAM" id="SSF53448">
    <property type="entry name" value="Nucleotide-diphospho-sugar transferases"/>
    <property type="match status" value="1"/>
</dbReference>
<dbReference type="InterPro" id="IPR005835">
    <property type="entry name" value="NTP_transferase_dom"/>
</dbReference>
<comment type="similarity">
    <text evidence="1">Belongs to the mannose-6-phosphate isomerase type 2 family.</text>
</comment>
<evidence type="ECO:0000256" key="6">
    <source>
        <dbReference type="ARBA" id="ARBA00023134"/>
    </source>
</evidence>
<dbReference type="EC" id="2.7.7.13" evidence="2"/>
<evidence type="ECO:0000256" key="5">
    <source>
        <dbReference type="ARBA" id="ARBA00022741"/>
    </source>
</evidence>
<evidence type="ECO:0000313" key="9">
    <source>
        <dbReference type="EMBL" id="KOF02535.1"/>
    </source>
</evidence>
<protein>
    <recommendedName>
        <fullName evidence="2">mannose-1-phosphate guanylyltransferase</fullName>
        <ecNumber evidence="2">2.7.7.13</ecNumber>
    </recommendedName>
</protein>
<evidence type="ECO:0000313" key="10">
    <source>
        <dbReference type="Proteomes" id="UP000036908"/>
    </source>
</evidence>
<dbReference type="SUPFAM" id="SSF159283">
    <property type="entry name" value="Guanosine diphospho-D-mannose pyrophosphorylase/mannose-6-phosphate isomerase linker domain"/>
    <property type="match status" value="1"/>
</dbReference>
<keyword evidence="6" id="KW-0342">GTP-binding</keyword>
<dbReference type="GO" id="GO:0009298">
    <property type="term" value="P:GDP-mannose biosynthetic process"/>
    <property type="evidence" value="ECO:0007669"/>
    <property type="project" value="TreeGrafter"/>
</dbReference>
<proteinExistence type="inferred from homology"/>
<sequence length="356" mass="40160">MEHNYVVIMAGGIGSRFWPYSRANKPKQFLDVLGTGRTLLQMTYDRFLAVCPEENFYIVTNKRYHDLVKEQLPMLSDDQILLEPIGRNTAAAVAYPAFKIKKKDPKGVMIVAPSDHVVFKENLFTKNLNTAIKASTGSDKLITLGIVPTRPETGYGYIQYHSSPLKKVKKVKTFTEKPELELAQKFVESGDFVWNAGIFIWSVETIVAALHEHLTDLAMIFEEGNDAYYTPEEQKFINSAYAQCKSISIDYGIMEKANNVFMVKGTFDWSDLGSWDSLHEIKAKDDNGNVVDGKALLYNSKNCFVKGPSDTLIVAQDLDGYLITQNDNVVLICKKDAEKKFREFLQDAKAKGEEFS</sequence>
<dbReference type="RefSeq" id="WP_053223869.1">
    <property type="nucleotide sequence ID" value="NZ_JSVA01000011.1"/>
</dbReference>
<dbReference type="PANTHER" id="PTHR46390:SF1">
    <property type="entry name" value="MANNOSE-1-PHOSPHATE GUANYLYLTRANSFERASE"/>
    <property type="match status" value="1"/>
</dbReference>
<dbReference type="PATRIC" id="fig|1566026.4.peg.572"/>
<dbReference type="InterPro" id="IPR029044">
    <property type="entry name" value="Nucleotide-diphossugar_trans"/>
</dbReference>
<dbReference type="InterPro" id="IPR049577">
    <property type="entry name" value="GMPP_N"/>
</dbReference>
<evidence type="ECO:0000256" key="4">
    <source>
        <dbReference type="ARBA" id="ARBA00022695"/>
    </source>
</evidence>
<evidence type="ECO:0000256" key="3">
    <source>
        <dbReference type="ARBA" id="ARBA00022679"/>
    </source>
</evidence>
<keyword evidence="4 9" id="KW-0548">Nucleotidyltransferase</keyword>
<evidence type="ECO:0000259" key="8">
    <source>
        <dbReference type="Pfam" id="PF00483"/>
    </source>
</evidence>
<dbReference type="PANTHER" id="PTHR46390">
    <property type="entry name" value="MANNOSE-1-PHOSPHATE GUANYLYLTRANSFERASE"/>
    <property type="match status" value="1"/>
</dbReference>